<organism evidence="2 3">
    <name type="scientific">Cryptococcus depauperatus CBS 7841</name>
    <dbReference type="NCBI Taxonomy" id="1295531"/>
    <lineage>
        <taxon>Eukaryota</taxon>
        <taxon>Fungi</taxon>
        <taxon>Dikarya</taxon>
        <taxon>Basidiomycota</taxon>
        <taxon>Agaricomycotina</taxon>
        <taxon>Tremellomycetes</taxon>
        <taxon>Tremellales</taxon>
        <taxon>Cryptococcaceae</taxon>
        <taxon>Cryptococcus</taxon>
    </lineage>
</organism>
<evidence type="ECO:0000256" key="1">
    <source>
        <dbReference type="SAM" id="MobiDB-lite"/>
    </source>
</evidence>
<reference evidence="2" key="2">
    <citation type="journal article" date="2022" name="Elife">
        <title>Obligate sexual reproduction of a homothallic fungus closely related to the Cryptococcus pathogenic species complex.</title>
        <authorList>
            <person name="Passer A.R."/>
            <person name="Clancey S.A."/>
            <person name="Shea T."/>
            <person name="David-Palma M."/>
            <person name="Averette A.F."/>
            <person name="Boekhout T."/>
            <person name="Porcel B.M."/>
            <person name="Nowrousian M."/>
            <person name="Cuomo C.A."/>
            <person name="Sun S."/>
            <person name="Heitman J."/>
            <person name="Coelho M.A."/>
        </authorList>
    </citation>
    <scope>NUCLEOTIDE SEQUENCE</scope>
    <source>
        <strain evidence="2">CBS 7841</strain>
    </source>
</reference>
<accession>A0AAJ8JQA5</accession>
<feature type="compositionally biased region" description="Low complexity" evidence="1">
    <location>
        <begin position="75"/>
        <end position="84"/>
    </location>
</feature>
<feature type="region of interest" description="Disordered" evidence="1">
    <location>
        <begin position="21"/>
        <end position="84"/>
    </location>
</feature>
<proteinExistence type="predicted"/>
<protein>
    <submittedName>
        <fullName evidence="2">Uncharacterized protein</fullName>
    </submittedName>
</protein>
<reference evidence="2" key="3">
    <citation type="submission" date="2024-01" db="EMBL/GenBank/DDBJ databases">
        <authorList>
            <person name="Coelho M.A."/>
            <person name="David-Palma M."/>
            <person name="Shea T."/>
            <person name="Sun S."/>
            <person name="Cuomo C.A."/>
            <person name="Heitman J."/>
        </authorList>
    </citation>
    <scope>NUCLEOTIDE SEQUENCE</scope>
    <source>
        <strain evidence="2">CBS 7841</strain>
    </source>
</reference>
<dbReference type="AlphaFoldDB" id="A0AAJ8JQA5"/>
<feature type="compositionally biased region" description="Polar residues" evidence="1">
    <location>
        <begin position="32"/>
        <end position="54"/>
    </location>
</feature>
<keyword evidence="3" id="KW-1185">Reference proteome</keyword>
<dbReference type="RefSeq" id="XP_066067138.1">
    <property type="nucleotide sequence ID" value="XM_066211041.1"/>
</dbReference>
<dbReference type="Proteomes" id="UP000094043">
    <property type="component" value="Chromosome 2"/>
</dbReference>
<feature type="compositionally biased region" description="Low complexity" evidence="1">
    <location>
        <begin position="150"/>
        <end position="165"/>
    </location>
</feature>
<gene>
    <name evidence="2" type="ORF">L203_101602</name>
</gene>
<feature type="region of interest" description="Disordered" evidence="1">
    <location>
        <begin position="200"/>
        <end position="256"/>
    </location>
</feature>
<name>A0AAJ8JQA5_9TREE</name>
<evidence type="ECO:0000313" key="2">
    <source>
        <dbReference type="EMBL" id="WVN86438.1"/>
    </source>
</evidence>
<dbReference type="EMBL" id="CP143785">
    <property type="protein sequence ID" value="WVN86438.1"/>
    <property type="molecule type" value="Genomic_DNA"/>
</dbReference>
<evidence type="ECO:0000313" key="3">
    <source>
        <dbReference type="Proteomes" id="UP000094043"/>
    </source>
</evidence>
<sequence length="285" mass="31154">MGIILSIFRSSPRNDGTVVISHPYPLGVRPQPNASQTAQSQSVEERSLTSQSIRSRLDRQPPPTSYHYLRSYEPTSAPSSRSVTLSSTAASTLYPASRPASTVKSPLRATIRSRRLRAVSFIDQRTPGLVKSDNGRGWNRILVDENGSSASMSMSISAPSSPTTSPRRLNSSLASLPVMNSKGHSVDGIANEDELCEQLPSSLSTSPSMSKVSSSITVRNRREEDEEDGGLFMSLSRMKRSSGGTGKREKDSGGTKRLLRKIRRVEGGWDFVREGDWEDVNIQVI</sequence>
<feature type="region of interest" description="Disordered" evidence="1">
    <location>
        <begin position="150"/>
        <end position="169"/>
    </location>
</feature>
<dbReference type="GeneID" id="91085815"/>
<dbReference type="KEGG" id="cdep:91085815"/>
<reference evidence="2" key="1">
    <citation type="submission" date="2016-06" db="EMBL/GenBank/DDBJ databases">
        <authorList>
            <person name="Cuomo C."/>
            <person name="Litvintseva A."/>
            <person name="Heitman J."/>
            <person name="Chen Y."/>
            <person name="Sun S."/>
            <person name="Springer D."/>
            <person name="Dromer F."/>
            <person name="Young S."/>
            <person name="Zeng Q."/>
            <person name="Chapman S."/>
            <person name="Gujja S."/>
            <person name="Saif S."/>
            <person name="Birren B."/>
        </authorList>
    </citation>
    <scope>NUCLEOTIDE SEQUENCE</scope>
    <source>
        <strain evidence="2">CBS 7841</strain>
    </source>
</reference>
<feature type="compositionally biased region" description="Low complexity" evidence="1">
    <location>
        <begin position="201"/>
        <end position="215"/>
    </location>
</feature>